<gene>
    <name evidence="1" type="ORF">BH720_019720</name>
</gene>
<sequence>MVWLAKSCRARLATGTIFNSCDGLGLARQLNDLNIPQMIVMRELVPDRVAQAFMTHFLTRFSEGEPFYLAVREYQRTLAGT</sequence>
<reference evidence="1 2" key="1">
    <citation type="journal article" date="2016" name="Genome Announc.">
        <title>Draft Genome Sequence of the Thermotolerant Cyanobacterium Desertifilum sp. IPPAS B-1220.</title>
        <authorList>
            <person name="Mironov K.S."/>
            <person name="Sinetova M.A."/>
            <person name="Bolatkhan K."/>
            <person name="Zayadan B.K."/>
            <person name="Ustinova V.V."/>
            <person name="Kupriyanova E.V."/>
            <person name="Skrypnik A.N."/>
            <person name="Gogoleva N.E."/>
            <person name="Gogolev Y.V."/>
            <person name="Los D.A."/>
        </authorList>
    </citation>
    <scope>NUCLEOTIDE SEQUENCE [LARGE SCALE GENOMIC DNA]</scope>
    <source>
        <strain evidence="1 2">IPPAS B-1220</strain>
    </source>
</reference>
<organism evidence="1 2">
    <name type="scientific">Desertifilum tharense IPPAS B-1220</name>
    <dbReference type="NCBI Taxonomy" id="1781255"/>
    <lineage>
        <taxon>Bacteria</taxon>
        <taxon>Bacillati</taxon>
        <taxon>Cyanobacteriota</taxon>
        <taxon>Cyanophyceae</taxon>
        <taxon>Desertifilales</taxon>
        <taxon>Desertifilaceae</taxon>
        <taxon>Desertifilum</taxon>
    </lineage>
</organism>
<protein>
    <submittedName>
        <fullName evidence="1">CHAT domain-containing protein</fullName>
    </submittedName>
</protein>
<accession>A0ACD5GMU6</accession>
<keyword evidence="2" id="KW-1185">Reference proteome</keyword>
<dbReference type="EMBL" id="CP182909">
    <property type="protein sequence ID" value="XPM62100.1"/>
    <property type="molecule type" value="Genomic_DNA"/>
</dbReference>
<dbReference type="Proteomes" id="UP000095472">
    <property type="component" value="Chromosome"/>
</dbReference>
<proteinExistence type="predicted"/>
<evidence type="ECO:0000313" key="2">
    <source>
        <dbReference type="Proteomes" id="UP000095472"/>
    </source>
</evidence>
<name>A0ACD5GMU6_9CYAN</name>
<evidence type="ECO:0000313" key="1">
    <source>
        <dbReference type="EMBL" id="XPM62100.1"/>
    </source>
</evidence>